<dbReference type="AlphaFoldDB" id="A0AAW5CFZ8"/>
<evidence type="ECO:0000313" key="3">
    <source>
        <dbReference type="Proteomes" id="UP001199750"/>
    </source>
</evidence>
<sequence>MKLRKVIKSILPHGLLMYIIGQRLREFSIENYRKNYIVPEMDKDPKILLGDMPEQVISIEGFGYSGSSALIDFFKEFDNCSVWGFSDVKDGGKLARQHSNQHACEINFMRLAGGIFEIEKLIESKNMFVNDALINRFISLIDYSLVQAGKQNSFYNIYFKKLVCDFLNTLIDFSIDGLDYSYFNPHLNNFSKNKCSIYFMKNLSKNEFISLSHMFLEKLIRAQKVKKFLVLDQFLSDTEYDLKKYSNYISNLKTIMVYRDPRDVYMTAKNLNIPWIPVNQIHLFIKWYKLMVKNIPLMRDEASVLIIRFEDLVLDYDNLIKSIMEFLNIEFSSHVYPKGYFDPAISIKNIGLWKNNITVSEVENIKLIHEELCEWCYE</sequence>
<proteinExistence type="predicted"/>
<reference evidence="2" key="1">
    <citation type="submission" date="2022-01" db="EMBL/GenBank/DDBJ databases">
        <title>Collection of gut derived symbiotic bacterial strains cultured from healthy donors.</title>
        <authorList>
            <person name="Lin H."/>
            <person name="Kohout C."/>
            <person name="Waligurski E."/>
            <person name="Pamer E.G."/>
        </authorList>
    </citation>
    <scope>NUCLEOTIDE SEQUENCE</scope>
    <source>
        <strain evidence="2">DFI.1.149</strain>
    </source>
</reference>
<dbReference type="RefSeq" id="WP_217778100.1">
    <property type="nucleotide sequence ID" value="NZ_JAHOOV010000001.1"/>
</dbReference>
<evidence type="ECO:0000313" key="2">
    <source>
        <dbReference type="EMBL" id="MCG4959835.1"/>
    </source>
</evidence>
<dbReference type="GO" id="GO:0008146">
    <property type="term" value="F:sulfotransferase activity"/>
    <property type="evidence" value="ECO:0007669"/>
    <property type="project" value="InterPro"/>
</dbReference>
<evidence type="ECO:0000259" key="1">
    <source>
        <dbReference type="Pfam" id="PF00685"/>
    </source>
</evidence>
<dbReference type="Pfam" id="PF00685">
    <property type="entry name" value="Sulfotransfer_1"/>
    <property type="match status" value="1"/>
</dbReference>
<comment type="caution">
    <text evidence="2">The sequence shown here is derived from an EMBL/GenBank/DDBJ whole genome shotgun (WGS) entry which is preliminary data.</text>
</comment>
<gene>
    <name evidence="2" type="ORF">L0P03_08240</name>
</gene>
<protein>
    <submittedName>
        <fullName evidence="2">Sulfotransferase domain-containing protein</fullName>
    </submittedName>
</protein>
<dbReference type="EMBL" id="JAKNDN010000013">
    <property type="protein sequence ID" value="MCG4959835.1"/>
    <property type="molecule type" value="Genomic_DNA"/>
</dbReference>
<dbReference type="InterPro" id="IPR000863">
    <property type="entry name" value="Sulfotransferase_dom"/>
</dbReference>
<dbReference type="Proteomes" id="UP001199750">
    <property type="component" value="Unassembled WGS sequence"/>
</dbReference>
<organism evidence="2 3">
    <name type="scientific">Odoribacter splanchnicus</name>
    <dbReference type="NCBI Taxonomy" id="28118"/>
    <lineage>
        <taxon>Bacteria</taxon>
        <taxon>Pseudomonadati</taxon>
        <taxon>Bacteroidota</taxon>
        <taxon>Bacteroidia</taxon>
        <taxon>Bacteroidales</taxon>
        <taxon>Odoribacteraceae</taxon>
        <taxon>Odoribacter</taxon>
    </lineage>
</organism>
<name>A0AAW5CFZ8_9BACT</name>
<feature type="domain" description="Sulfotransferase" evidence="1">
    <location>
        <begin position="239"/>
        <end position="333"/>
    </location>
</feature>
<accession>A0AAW5CFZ8</accession>